<accession>A0A8J8SUG9</accession>
<dbReference type="Proteomes" id="UP000785679">
    <property type="component" value="Unassembled WGS sequence"/>
</dbReference>
<proteinExistence type="predicted"/>
<reference evidence="2" key="1">
    <citation type="submission" date="2019-06" db="EMBL/GenBank/DDBJ databases">
        <authorList>
            <person name="Zheng W."/>
        </authorList>
    </citation>
    <scope>NUCLEOTIDE SEQUENCE</scope>
    <source>
        <strain evidence="2">QDHG01</strain>
    </source>
</reference>
<evidence type="ECO:0000313" key="2">
    <source>
        <dbReference type="EMBL" id="TNV71165.1"/>
    </source>
</evidence>
<dbReference type="AlphaFoldDB" id="A0A8J8SUG9"/>
<organism evidence="2 3">
    <name type="scientific">Halteria grandinella</name>
    <dbReference type="NCBI Taxonomy" id="5974"/>
    <lineage>
        <taxon>Eukaryota</taxon>
        <taxon>Sar</taxon>
        <taxon>Alveolata</taxon>
        <taxon>Ciliophora</taxon>
        <taxon>Intramacronucleata</taxon>
        <taxon>Spirotrichea</taxon>
        <taxon>Stichotrichia</taxon>
        <taxon>Sporadotrichida</taxon>
        <taxon>Halteriidae</taxon>
        <taxon>Halteria</taxon>
    </lineage>
</organism>
<sequence length="96" mass="11067">METKERVEGTRATVIDIIGRTGIDFRNSRLKGWYYSSQGSIGWTTKNSHQKCDGPSEKRRHSRVNGMRKRGSQIKMIFKCMHIQSLYSEKSLSSIL</sequence>
<protein>
    <submittedName>
        <fullName evidence="2">Uncharacterized protein</fullName>
    </submittedName>
</protein>
<name>A0A8J8SUG9_HALGN</name>
<feature type="region of interest" description="Disordered" evidence="1">
    <location>
        <begin position="45"/>
        <end position="68"/>
    </location>
</feature>
<keyword evidence="3" id="KW-1185">Reference proteome</keyword>
<dbReference type="EMBL" id="RRYP01030427">
    <property type="protein sequence ID" value="TNV71165.1"/>
    <property type="molecule type" value="Genomic_DNA"/>
</dbReference>
<comment type="caution">
    <text evidence="2">The sequence shown here is derived from an EMBL/GenBank/DDBJ whole genome shotgun (WGS) entry which is preliminary data.</text>
</comment>
<evidence type="ECO:0000256" key="1">
    <source>
        <dbReference type="SAM" id="MobiDB-lite"/>
    </source>
</evidence>
<evidence type="ECO:0000313" key="3">
    <source>
        <dbReference type="Proteomes" id="UP000785679"/>
    </source>
</evidence>
<gene>
    <name evidence="2" type="ORF">FGO68_gene1023</name>
</gene>
<feature type="compositionally biased region" description="Basic residues" evidence="1">
    <location>
        <begin position="58"/>
        <end position="68"/>
    </location>
</feature>